<evidence type="ECO:0000313" key="3">
    <source>
        <dbReference type="EMBL" id="KAG8224779.1"/>
    </source>
</evidence>
<organism evidence="3 4">
    <name type="scientific">Ladona fulva</name>
    <name type="common">Scarce chaser dragonfly</name>
    <name type="synonym">Libellula fulva</name>
    <dbReference type="NCBI Taxonomy" id="123851"/>
    <lineage>
        <taxon>Eukaryota</taxon>
        <taxon>Metazoa</taxon>
        <taxon>Ecdysozoa</taxon>
        <taxon>Arthropoda</taxon>
        <taxon>Hexapoda</taxon>
        <taxon>Insecta</taxon>
        <taxon>Pterygota</taxon>
        <taxon>Palaeoptera</taxon>
        <taxon>Odonata</taxon>
        <taxon>Epiprocta</taxon>
        <taxon>Anisoptera</taxon>
        <taxon>Libelluloidea</taxon>
        <taxon>Libellulidae</taxon>
        <taxon>Ladona</taxon>
    </lineage>
</organism>
<dbReference type="SUPFAM" id="SSF100895">
    <property type="entry name" value="Kazal-type serine protease inhibitors"/>
    <property type="match status" value="1"/>
</dbReference>
<protein>
    <recommendedName>
        <fullName evidence="2">Kazal-like domain-containing protein</fullName>
    </recommendedName>
</protein>
<feature type="domain" description="Kazal-like" evidence="2">
    <location>
        <begin position="34"/>
        <end position="80"/>
    </location>
</feature>
<accession>A0A8K0NYR9</accession>
<comment type="caution">
    <text evidence="3">The sequence shown here is derived from an EMBL/GenBank/DDBJ whole genome shotgun (WGS) entry which is preliminary data.</text>
</comment>
<proteinExistence type="predicted"/>
<evidence type="ECO:0000313" key="4">
    <source>
        <dbReference type="Proteomes" id="UP000792457"/>
    </source>
</evidence>
<dbReference type="EMBL" id="KZ308212">
    <property type="protein sequence ID" value="KAG8224779.1"/>
    <property type="molecule type" value="Genomic_DNA"/>
</dbReference>
<reference evidence="3" key="2">
    <citation type="submission" date="2017-10" db="EMBL/GenBank/DDBJ databases">
        <title>Ladona fulva Genome sequencing and assembly.</title>
        <authorList>
            <person name="Murali S."/>
            <person name="Richards S."/>
            <person name="Bandaranaike D."/>
            <person name="Bellair M."/>
            <person name="Blankenburg K."/>
            <person name="Chao H."/>
            <person name="Dinh H."/>
            <person name="Doddapaneni H."/>
            <person name="Dugan-Rocha S."/>
            <person name="Elkadiri S."/>
            <person name="Gnanaolivu R."/>
            <person name="Hernandez B."/>
            <person name="Skinner E."/>
            <person name="Javaid M."/>
            <person name="Lee S."/>
            <person name="Li M."/>
            <person name="Ming W."/>
            <person name="Munidasa M."/>
            <person name="Muniz J."/>
            <person name="Nguyen L."/>
            <person name="Hughes D."/>
            <person name="Osuji N."/>
            <person name="Pu L.-L."/>
            <person name="Puazo M."/>
            <person name="Qu C."/>
            <person name="Quiroz J."/>
            <person name="Raj R."/>
            <person name="Weissenberger G."/>
            <person name="Xin Y."/>
            <person name="Zou X."/>
            <person name="Han Y."/>
            <person name="Worley K."/>
            <person name="Muzny D."/>
            <person name="Gibbs R."/>
        </authorList>
    </citation>
    <scope>NUCLEOTIDE SEQUENCE</scope>
    <source>
        <strain evidence="3">Sampled in the wild</strain>
    </source>
</reference>
<keyword evidence="4" id="KW-1185">Reference proteome</keyword>
<keyword evidence="1" id="KW-0732">Signal</keyword>
<dbReference type="Gene3D" id="3.30.60.30">
    <property type="match status" value="1"/>
</dbReference>
<dbReference type="Proteomes" id="UP000792457">
    <property type="component" value="Unassembled WGS sequence"/>
</dbReference>
<name>A0A8K0NYR9_LADFU</name>
<evidence type="ECO:0000256" key="1">
    <source>
        <dbReference type="SAM" id="SignalP"/>
    </source>
</evidence>
<feature type="signal peptide" evidence="1">
    <location>
        <begin position="1"/>
        <end position="36"/>
    </location>
</feature>
<evidence type="ECO:0000259" key="2">
    <source>
        <dbReference type="PROSITE" id="PS51465"/>
    </source>
</evidence>
<dbReference type="InterPro" id="IPR002350">
    <property type="entry name" value="Kazal_dom"/>
</dbReference>
<gene>
    <name evidence="3" type="ORF">J437_LFUL002223</name>
</gene>
<feature type="chain" id="PRO_5035436578" description="Kazal-like domain-containing protein" evidence="1">
    <location>
        <begin position="37"/>
        <end position="80"/>
    </location>
</feature>
<dbReference type="OrthoDB" id="6603847at2759"/>
<dbReference type="AlphaFoldDB" id="A0A8K0NYR9"/>
<reference evidence="3" key="1">
    <citation type="submission" date="2013-04" db="EMBL/GenBank/DDBJ databases">
        <authorList>
            <person name="Qu J."/>
            <person name="Murali S.C."/>
            <person name="Bandaranaike D."/>
            <person name="Bellair M."/>
            <person name="Blankenburg K."/>
            <person name="Chao H."/>
            <person name="Dinh H."/>
            <person name="Doddapaneni H."/>
            <person name="Downs B."/>
            <person name="Dugan-Rocha S."/>
            <person name="Elkadiri S."/>
            <person name="Gnanaolivu R.D."/>
            <person name="Hernandez B."/>
            <person name="Javaid M."/>
            <person name="Jayaseelan J.C."/>
            <person name="Lee S."/>
            <person name="Li M."/>
            <person name="Ming W."/>
            <person name="Munidasa M."/>
            <person name="Muniz J."/>
            <person name="Nguyen L."/>
            <person name="Ongeri F."/>
            <person name="Osuji N."/>
            <person name="Pu L.-L."/>
            <person name="Puazo M."/>
            <person name="Qu C."/>
            <person name="Quiroz J."/>
            <person name="Raj R."/>
            <person name="Weissenberger G."/>
            <person name="Xin Y."/>
            <person name="Zou X."/>
            <person name="Han Y."/>
            <person name="Richards S."/>
            <person name="Worley K."/>
            <person name="Muzny D."/>
            <person name="Gibbs R."/>
        </authorList>
    </citation>
    <scope>NUCLEOTIDE SEQUENCE</scope>
    <source>
        <strain evidence="3">Sampled in the wild</strain>
    </source>
</reference>
<dbReference type="PROSITE" id="PS51465">
    <property type="entry name" value="KAZAL_2"/>
    <property type="match status" value="1"/>
</dbReference>
<dbReference type="InterPro" id="IPR036058">
    <property type="entry name" value="Kazal_dom_sf"/>
</dbReference>
<sequence>MQREAEVLVSETEMASSRISFLAVAVFLLICHFASSDDKCNIPCTDDYRPICGTKADGTTRNFGNQCDYDTYNCRHPGGE</sequence>